<keyword evidence="12 15" id="KW-0413">Isomerase</keyword>
<reference evidence="20 21" key="1">
    <citation type="submission" date="2023-11" db="EMBL/GenBank/DDBJ databases">
        <authorList>
            <person name="Xu M."/>
            <person name="Jiang T."/>
        </authorList>
    </citation>
    <scope>NUCLEOTIDE SEQUENCE [LARGE SCALE GENOMIC DNA]</scope>
    <source>
        <strain evidence="20 21">SD</strain>
    </source>
</reference>
<comment type="caution">
    <text evidence="20">The sequence shown here is derived from an EMBL/GenBank/DDBJ whole genome shotgun (WGS) entry which is preliminary data.</text>
</comment>
<evidence type="ECO:0000256" key="16">
    <source>
        <dbReference type="PROSITE-ProRule" id="PRU00560"/>
    </source>
</evidence>
<dbReference type="PROSITE" id="PS51217">
    <property type="entry name" value="UVRD_HELICASE_CTER"/>
    <property type="match status" value="1"/>
</dbReference>
<evidence type="ECO:0000313" key="21">
    <source>
        <dbReference type="Proteomes" id="UP001277761"/>
    </source>
</evidence>
<sequence length="1419" mass="152095">MSEPEQPSLFDALGEPEPPAAPTKAARRTPARPAADVPEQPTLGEAPPSSDDPAPSAPGPAAAETAEEARDAPGGGQVPVRETIEASGAPDPRASADDAAGHPPATPAGVTDVVAAPPATDAPFSDGPPPLDPGDMGEAVLSFDAAPDAASASAPPPTPPRSARPKPSAAPSRQEELGAAVFGIDQPLPRGVAVLEASAGTGKTFTIAGLAARYVAEGLPLEQLLVVTFTRMATSELRDRVRDRLVRSERVLAAWLASTAGADDRADAPVADLARRRTDDAIPDDDDAPAGLVLDDVERVLVDAPRATVEDRRRRLARAVADFDAATLTTIHSFCQEALDSLGFLGDVERGFTLVEDPSDLVEQVVGDLYLRRFHVRRAADPSGSWPPLDRDEARRIVRAAVEHPAAVIVPGPDSPDPRAAMRARLAQAARDELDRRKREASILTYDDLLTRLRDALRGPGGEDVAGRLRARHRVVLVDEFQDTDPIQWEIMRRAFADEDGPSDVAGSPAAARDPSRTSVEVEAARESSHGSQIARALVLIGDPKQAIYAFRGADVYAYLDAARIAERRTLRTNHRSDGPLLRALERLFRAARLGHEEIVFRPVDPAPHHDRARLRGAGSSPLQVRVLDRETVERTRTGFAGAPASREAVAKDLAADVVALLESGATLEEQDGAERPVRPGDVAVLVRTNLDAERIRAALQAVDVPAVIAGAGSVFATPAGRDWLTLLEALERPNAPTRARAVALTPFLGWSLQQVALATDAEWERVHERLHRWAATLRDAGVAALLQQLTVGERLPGRVLGQDDGERTLTDLRHIGQQLHAAATDDHLGIAALVVWLRRRIAEAGREGDEERTRRLESDAAAVQVLTIHRSKGLEFPVVYCPTLWESGRVDERPHPILFHDPDQGWRYTLDVSMQSGADQTPPGRREAIELRGEELRLAYVALTRARHRAVTWWCGAFPARDAPLSRLAFDQAPDGDVPTTGRRTPTDSDARSRFAALAPRGEDGAPPLIEVVPVRAPDLPRRWQAGAEHHDALEAARFDRTLDDAWGRSSYSSIVAAAHDAPQVGSEPELGLMDDEGVVPAEDAAELLVDDGPPSDGAVPPVGDAASSGTDQPGHDGPQPDGAAPTVDPREVVSPMADLPGGRHVGTLVHDVLEAADFAAPDLEAELAEHVGRAIDRRRVDVGDPDALVASLAGVLRTPLGPLVDDRSLSTLRRGDRLDELTFELPLVGGEDPTGALRPAAIAALLREHVPPGDPLEGYADRLDDPLLATTLRGHLTGSIDLALRLATDLSGPVEDHAGAGRPRYAIVDYKTNRLGEPDRPPTAWDHRPAVLRAEMHRTHYALQGLLYSAALHRFLRWRDPGYDPDRDLAGVLYLFVRGMSGPDTPRVDGVPCGVWSWRPPAGLVPALSDLLDEAAA</sequence>
<keyword evidence="21" id="KW-1185">Reference proteome</keyword>
<dbReference type="InterPro" id="IPR011604">
    <property type="entry name" value="PDDEXK-like_dom_sf"/>
</dbReference>
<evidence type="ECO:0000256" key="9">
    <source>
        <dbReference type="ARBA" id="ARBA00022842"/>
    </source>
</evidence>
<dbReference type="PANTHER" id="PTHR11070:SF23">
    <property type="entry name" value="RECBCD ENZYME SUBUNIT RECB"/>
    <property type="match status" value="1"/>
</dbReference>
<evidence type="ECO:0000256" key="3">
    <source>
        <dbReference type="ARBA" id="ARBA00022741"/>
    </source>
</evidence>
<feature type="compositionally biased region" description="Low complexity" evidence="17">
    <location>
        <begin position="101"/>
        <end position="123"/>
    </location>
</feature>
<dbReference type="SUPFAM" id="SSF52980">
    <property type="entry name" value="Restriction endonuclease-like"/>
    <property type="match status" value="1"/>
</dbReference>
<evidence type="ECO:0000256" key="7">
    <source>
        <dbReference type="ARBA" id="ARBA00022839"/>
    </source>
</evidence>
<feature type="binding site" evidence="16">
    <location>
        <begin position="197"/>
        <end position="204"/>
    </location>
    <ligand>
        <name>ATP</name>
        <dbReference type="ChEBI" id="CHEBI:30616"/>
    </ligand>
</feature>
<feature type="active site" description="For nuclease activity" evidence="15">
    <location>
        <position position="1311"/>
    </location>
</feature>
<dbReference type="EC" id="3.1.11.5" evidence="15"/>
<evidence type="ECO:0000256" key="11">
    <source>
        <dbReference type="ARBA" id="ARBA00023204"/>
    </source>
</evidence>
<evidence type="ECO:0000256" key="15">
    <source>
        <dbReference type="HAMAP-Rule" id="MF_01485"/>
    </source>
</evidence>
<keyword evidence="3 15" id="KW-0547">Nucleotide-binding</keyword>
<keyword evidence="8 15" id="KW-0067">ATP-binding</keyword>
<evidence type="ECO:0000313" key="20">
    <source>
        <dbReference type="EMBL" id="MDX8152060.1"/>
    </source>
</evidence>
<comment type="subunit">
    <text evidence="15">Heterotrimer of RecB, RecC and RecD. All subunits contribute to DNA-binding. Interacts with RecA.</text>
</comment>
<evidence type="ECO:0000256" key="10">
    <source>
        <dbReference type="ARBA" id="ARBA00023125"/>
    </source>
</evidence>
<keyword evidence="1 15" id="KW-0540">Nuclease</keyword>
<keyword evidence="9 15" id="KW-0460">Magnesium</keyword>
<evidence type="ECO:0000256" key="13">
    <source>
        <dbReference type="ARBA" id="ARBA00034617"/>
    </source>
</evidence>
<dbReference type="EC" id="5.6.2.4" evidence="15"/>
<dbReference type="InterPro" id="IPR004586">
    <property type="entry name" value="RecB"/>
</dbReference>
<evidence type="ECO:0000256" key="14">
    <source>
        <dbReference type="ARBA" id="ARBA00048988"/>
    </source>
</evidence>
<feature type="binding site" evidence="15">
    <location>
        <position position="1283"/>
    </location>
    <ligand>
        <name>Mg(2+)</name>
        <dbReference type="ChEBI" id="CHEBI:18420"/>
    </ligand>
</feature>
<keyword evidence="6 15" id="KW-0347">Helicase</keyword>
<feature type="domain" description="UvrD-like helicase C-terminal" evidence="19">
    <location>
        <begin position="591"/>
        <end position="874"/>
    </location>
</feature>
<comment type="function">
    <text evidence="15">A helicase/nuclease that prepares dsDNA breaks (DSB) for recombinational DNA repair. Binds to DSBs and unwinds DNA via a highly rapid and processive ATP-dependent bidirectional helicase activity. Unwinds dsDNA until it encounters a Chi (crossover hotspot instigator) sequence from the 3' direction. Cuts ssDNA a few nucleotides 3' to the Chi site. The properties and activities of the enzyme are changed at Chi. The Chi-altered holoenzyme produces a long 3'-ssDNA overhang and facilitates RecA-binding to the ssDNA for homologous DNA recombination and repair. Holoenzyme degrades any linearized DNA that is unable to undergo homologous recombination. In the holoenzyme this subunit contributes ATPase, 3'-5' helicase, exonuclease activity and loads RecA onto ssDNA.</text>
</comment>
<dbReference type="InterPro" id="IPR014016">
    <property type="entry name" value="UvrD-like_ATP-bd"/>
</dbReference>
<evidence type="ECO:0000256" key="12">
    <source>
        <dbReference type="ARBA" id="ARBA00023235"/>
    </source>
</evidence>
<comment type="catalytic activity">
    <reaction evidence="13 15">
        <text>Couples ATP hydrolysis with the unwinding of duplex DNA by translocating in the 3'-5' direction.</text>
        <dbReference type="EC" id="5.6.2.4"/>
    </reaction>
</comment>
<feature type="domain" description="UvrD-like helicase ATP-binding" evidence="18">
    <location>
        <begin position="176"/>
        <end position="578"/>
    </location>
</feature>
<evidence type="ECO:0000259" key="19">
    <source>
        <dbReference type="PROSITE" id="PS51217"/>
    </source>
</evidence>
<dbReference type="EMBL" id="JAXAVX010000004">
    <property type="protein sequence ID" value="MDX8152060.1"/>
    <property type="molecule type" value="Genomic_DNA"/>
</dbReference>
<comment type="domain">
    <text evidence="15">The N-terminal DNA-binding domain is a ssDNA-dependent ATPase and has ATP-dependent 3'-5' helicase function. This domain interacts with RecC.</text>
</comment>
<evidence type="ECO:0000256" key="5">
    <source>
        <dbReference type="ARBA" id="ARBA00022801"/>
    </source>
</evidence>
<keyword evidence="5 15" id="KW-0378">Hydrolase</keyword>
<dbReference type="Pfam" id="PF13361">
    <property type="entry name" value="UvrD_C"/>
    <property type="match status" value="1"/>
</dbReference>
<organism evidence="20 21">
    <name type="scientific">Patulibacter brassicae</name>
    <dbReference type="NCBI Taxonomy" id="1705717"/>
    <lineage>
        <taxon>Bacteria</taxon>
        <taxon>Bacillati</taxon>
        <taxon>Actinomycetota</taxon>
        <taxon>Thermoleophilia</taxon>
        <taxon>Solirubrobacterales</taxon>
        <taxon>Patulibacteraceae</taxon>
        <taxon>Patulibacter</taxon>
    </lineage>
</organism>
<evidence type="ECO:0000256" key="6">
    <source>
        <dbReference type="ARBA" id="ARBA00022806"/>
    </source>
</evidence>
<dbReference type="Pfam" id="PF00580">
    <property type="entry name" value="UvrD-helicase"/>
    <property type="match status" value="1"/>
</dbReference>
<feature type="region of interest" description="DNA-binding and helicase activity, interacts with RecC" evidence="15">
    <location>
        <begin position="1"/>
        <end position="1022"/>
    </location>
</feature>
<gene>
    <name evidence="15" type="primary">recB</name>
    <name evidence="20" type="ORF">SK069_10680</name>
</gene>
<comment type="miscellaneous">
    <text evidence="15">In the RecBCD complex, RecB has a slow 3'-5' helicase, an exonuclease activity and loads RecA onto ssDNA, RecD has a fast 5'-3' helicase activity, while RecC stimulates the ATPase and processivity of the RecB helicase and contributes to recognition of the Chi site.</text>
</comment>
<comment type="domain">
    <text evidence="15">The C-terminal domain has nuclease activity and interacts with RecD. It interacts with RecA, facilitating its loading onto ssDNA.</text>
</comment>
<comment type="cofactor">
    <cofactor evidence="15">
        <name>Mg(2+)</name>
        <dbReference type="ChEBI" id="CHEBI:18420"/>
    </cofactor>
    <text evidence="15">Binds 1 Mg(2+) ion per subunit.</text>
</comment>
<dbReference type="PROSITE" id="PS51198">
    <property type="entry name" value="UVRD_HELICASE_ATP_BIND"/>
    <property type="match status" value="1"/>
</dbReference>
<dbReference type="SUPFAM" id="SSF52540">
    <property type="entry name" value="P-loop containing nucleoside triphosphate hydrolases"/>
    <property type="match status" value="1"/>
</dbReference>
<accession>A0ABU4VMP9</accession>
<dbReference type="InterPro" id="IPR011335">
    <property type="entry name" value="Restrct_endonuc-II-like"/>
</dbReference>
<dbReference type="InterPro" id="IPR027417">
    <property type="entry name" value="P-loop_NTPase"/>
</dbReference>
<keyword evidence="2 15" id="KW-0479">Metal-binding</keyword>
<keyword evidence="11 15" id="KW-0234">DNA repair</keyword>
<protein>
    <recommendedName>
        <fullName evidence="15">RecBCD enzyme subunit RecB</fullName>
        <ecNumber evidence="15">3.1.11.5</ecNumber>
        <ecNumber evidence="15">5.6.2.4</ecNumber>
    </recommendedName>
    <alternativeName>
        <fullName evidence="15">DNA 3'-5' helicase subunit RecB</fullName>
    </alternativeName>
    <alternativeName>
        <fullName evidence="15">Exonuclease V subunit RecB</fullName>
        <shortName evidence="15">ExoV subunit RecB</shortName>
    </alternativeName>
    <alternativeName>
        <fullName evidence="15">Helicase/nuclease RecBCD subunit RecB</fullName>
    </alternativeName>
</protein>
<evidence type="ECO:0000259" key="18">
    <source>
        <dbReference type="PROSITE" id="PS51198"/>
    </source>
</evidence>
<feature type="binding site" evidence="15">
    <location>
        <position position="1152"/>
    </location>
    <ligand>
        <name>Mg(2+)</name>
        <dbReference type="ChEBI" id="CHEBI:18420"/>
    </ligand>
</feature>
<comment type="catalytic activity">
    <reaction evidence="15">
        <text>Exonucleolytic cleavage (in the presence of ATP) in either 5'- to 3'- or 3'- to 5'-direction to yield 5'-phosphooligonucleotides.</text>
        <dbReference type="EC" id="3.1.11.5"/>
    </reaction>
</comment>
<dbReference type="Gene3D" id="3.40.50.300">
    <property type="entry name" value="P-loop containing nucleotide triphosphate hydrolases"/>
    <property type="match status" value="3"/>
</dbReference>
<keyword evidence="10 15" id="KW-0238">DNA-binding</keyword>
<evidence type="ECO:0000256" key="2">
    <source>
        <dbReference type="ARBA" id="ARBA00022723"/>
    </source>
</evidence>
<feature type="region of interest" description="Disordered" evidence="17">
    <location>
        <begin position="1"/>
        <end position="175"/>
    </location>
</feature>
<feature type="region of interest" description="Disordered" evidence="17">
    <location>
        <begin position="972"/>
        <end position="991"/>
    </location>
</feature>
<dbReference type="CDD" id="cd22352">
    <property type="entry name" value="RecB_C-like"/>
    <property type="match status" value="1"/>
</dbReference>
<dbReference type="InterPro" id="IPR000212">
    <property type="entry name" value="DNA_helicase_UvrD/REP"/>
</dbReference>
<evidence type="ECO:0000256" key="4">
    <source>
        <dbReference type="ARBA" id="ARBA00022763"/>
    </source>
</evidence>
<feature type="region of interest" description="Disordered" evidence="17">
    <location>
        <begin position="1090"/>
        <end position="1137"/>
    </location>
</feature>
<comment type="similarity">
    <text evidence="15">Belongs to the helicase family. UvrD subfamily.</text>
</comment>
<feature type="region of interest" description="Nuclease activity, interacts with RecD and RecA" evidence="15">
    <location>
        <begin position="1047"/>
        <end position="1419"/>
    </location>
</feature>
<evidence type="ECO:0000256" key="1">
    <source>
        <dbReference type="ARBA" id="ARBA00022722"/>
    </source>
</evidence>
<proteinExistence type="inferred from homology"/>
<evidence type="ECO:0000256" key="17">
    <source>
        <dbReference type="SAM" id="MobiDB-lite"/>
    </source>
</evidence>
<dbReference type="Proteomes" id="UP001277761">
    <property type="component" value="Unassembled WGS sequence"/>
</dbReference>
<comment type="catalytic activity">
    <reaction evidence="14 15">
        <text>ATP + H2O = ADP + phosphate + H(+)</text>
        <dbReference type="Rhea" id="RHEA:13065"/>
        <dbReference type="ChEBI" id="CHEBI:15377"/>
        <dbReference type="ChEBI" id="CHEBI:15378"/>
        <dbReference type="ChEBI" id="CHEBI:30616"/>
        <dbReference type="ChEBI" id="CHEBI:43474"/>
        <dbReference type="ChEBI" id="CHEBI:456216"/>
        <dbReference type="EC" id="5.6.2.4"/>
    </reaction>
</comment>
<feature type="binding site" evidence="15">
    <location>
        <position position="1311"/>
    </location>
    <ligand>
        <name>Mg(2+)</name>
        <dbReference type="ChEBI" id="CHEBI:18420"/>
    </ligand>
</feature>
<name>A0ABU4VMP9_9ACTN</name>
<keyword evidence="4 15" id="KW-0227">DNA damage</keyword>
<evidence type="ECO:0000256" key="8">
    <source>
        <dbReference type="ARBA" id="ARBA00022840"/>
    </source>
</evidence>
<dbReference type="InterPro" id="IPR014017">
    <property type="entry name" value="DNA_helicase_UvrD-like_C"/>
</dbReference>
<keyword evidence="7 15" id="KW-0269">Exonuclease</keyword>
<dbReference type="Gene3D" id="1.10.486.10">
    <property type="entry name" value="PCRA, domain 4"/>
    <property type="match status" value="1"/>
</dbReference>
<dbReference type="HAMAP" id="MF_01485">
    <property type="entry name" value="RecB"/>
    <property type="match status" value="1"/>
</dbReference>
<dbReference type="RefSeq" id="WP_319954215.1">
    <property type="nucleotide sequence ID" value="NZ_JAXAVX010000004.1"/>
</dbReference>
<feature type="compositionally biased region" description="Low complexity" evidence="17">
    <location>
        <begin position="46"/>
        <end position="64"/>
    </location>
</feature>
<dbReference type="PANTHER" id="PTHR11070">
    <property type="entry name" value="UVRD / RECB / PCRA DNA HELICASE FAMILY MEMBER"/>
    <property type="match status" value="1"/>
</dbReference>
<dbReference type="Gene3D" id="3.90.320.10">
    <property type="match status" value="1"/>
</dbReference>